<comment type="caution">
    <text evidence="2">The sequence shown here is derived from an EMBL/GenBank/DDBJ whole genome shotgun (WGS) entry which is preliminary data.</text>
</comment>
<evidence type="ECO:0000313" key="2">
    <source>
        <dbReference type="EMBL" id="KAK2166642.1"/>
    </source>
</evidence>
<dbReference type="GO" id="GO:0047617">
    <property type="term" value="F:fatty acyl-CoA hydrolase activity"/>
    <property type="evidence" value="ECO:0007669"/>
    <property type="project" value="TreeGrafter"/>
</dbReference>
<dbReference type="InterPro" id="IPR029058">
    <property type="entry name" value="AB_hydrolase_fold"/>
</dbReference>
<dbReference type="EMBL" id="JAODUP010000037">
    <property type="protein sequence ID" value="KAK2166642.1"/>
    <property type="molecule type" value="Genomic_DNA"/>
</dbReference>
<dbReference type="PANTHER" id="PTHR10824">
    <property type="entry name" value="ACYL-COENZYME A THIOESTERASE-RELATED"/>
    <property type="match status" value="1"/>
</dbReference>
<dbReference type="Gene3D" id="2.60.40.2240">
    <property type="entry name" value="Acyl-CoA thioester hydrolase/BAAT N-terminal domain"/>
    <property type="match status" value="1"/>
</dbReference>
<name>A0AAD9NDV4_9ANNE</name>
<dbReference type="InterPro" id="IPR042490">
    <property type="entry name" value="Thio_Ohase/BAAT_N"/>
</dbReference>
<keyword evidence="3" id="KW-1185">Reference proteome</keyword>
<dbReference type="InterPro" id="IPR006862">
    <property type="entry name" value="Thio_Ohase/aa_AcTrfase"/>
</dbReference>
<dbReference type="Pfam" id="PF04775">
    <property type="entry name" value="Bile_Hydr_Trans"/>
    <property type="match status" value="1"/>
</dbReference>
<accession>A0AAD9NDV4</accession>
<proteinExistence type="predicted"/>
<dbReference type="Gene3D" id="3.40.50.1820">
    <property type="entry name" value="alpha/beta hydrolase"/>
    <property type="match status" value="1"/>
</dbReference>
<dbReference type="GO" id="GO:0006637">
    <property type="term" value="P:acyl-CoA metabolic process"/>
    <property type="evidence" value="ECO:0007669"/>
    <property type="project" value="TreeGrafter"/>
</dbReference>
<protein>
    <recommendedName>
        <fullName evidence="1">Acyl-CoA thioester hydrolase/bile acid-CoA amino acid N-acetyltransferase domain-containing protein</fullName>
    </recommendedName>
</protein>
<evidence type="ECO:0000259" key="1">
    <source>
        <dbReference type="Pfam" id="PF04775"/>
    </source>
</evidence>
<dbReference type="Proteomes" id="UP001208570">
    <property type="component" value="Unassembled WGS sequence"/>
</dbReference>
<dbReference type="PANTHER" id="PTHR10824:SF4">
    <property type="entry name" value="ACYL-COENZYME A THIOESTERASE 1-LIKE"/>
    <property type="match status" value="1"/>
</dbReference>
<organism evidence="2 3">
    <name type="scientific">Paralvinella palmiformis</name>
    <dbReference type="NCBI Taxonomy" id="53620"/>
    <lineage>
        <taxon>Eukaryota</taxon>
        <taxon>Metazoa</taxon>
        <taxon>Spiralia</taxon>
        <taxon>Lophotrochozoa</taxon>
        <taxon>Annelida</taxon>
        <taxon>Polychaeta</taxon>
        <taxon>Sedentaria</taxon>
        <taxon>Canalipalpata</taxon>
        <taxon>Terebellida</taxon>
        <taxon>Terebelliformia</taxon>
        <taxon>Alvinellidae</taxon>
        <taxon>Paralvinella</taxon>
    </lineage>
</organism>
<reference evidence="2" key="1">
    <citation type="journal article" date="2023" name="Mol. Biol. Evol.">
        <title>Third-Generation Sequencing Reveals the Adaptive Role of the Epigenome in Three Deep-Sea Polychaetes.</title>
        <authorList>
            <person name="Perez M."/>
            <person name="Aroh O."/>
            <person name="Sun Y."/>
            <person name="Lan Y."/>
            <person name="Juniper S.K."/>
            <person name="Young C.R."/>
            <person name="Angers B."/>
            <person name="Qian P.Y."/>
        </authorList>
    </citation>
    <scope>NUCLEOTIDE SEQUENCE</scope>
    <source>
        <strain evidence="2">P08H-3</strain>
    </source>
</reference>
<gene>
    <name evidence="2" type="ORF">LSH36_37g11015</name>
</gene>
<dbReference type="SUPFAM" id="SSF53474">
    <property type="entry name" value="alpha/beta-Hydrolases"/>
    <property type="match status" value="1"/>
</dbReference>
<evidence type="ECO:0000313" key="3">
    <source>
        <dbReference type="Proteomes" id="UP001208570"/>
    </source>
</evidence>
<dbReference type="AlphaFoldDB" id="A0AAD9NDV4"/>
<feature type="domain" description="Acyl-CoA thioester hydrolase/bile acid-CoA amino acid N-acetyltransferase" evidence="1">
    <location>
        <begin position="20"/>
        <end position="156"/>
    </location>
</feature>
<sequence>MLKMQGKAIIKISPSSALIDEDIKVLIEGLHPSVDITLMCRVKEQTFRYFSWAYYTSDEKGCVDLTTMSALPGGSYDGLEPMGFVWSQKQEPGQKPGRRLVKQNVTTPLVTDFYTLEGLMDPNEGLQSINSGHWLAHASCDRWYMADGVKRIEVRDGRLVGTLFIPAGKGPHPGVIDLFGIIGGFPEHRSALLASRGIASLALCYFTPGSGDALVTDIEYFEVLYIYIYIYNPRTQ</sequence>
<dbReference type="GO" id="GO:0006631">
    <property type="term" value="P:fatty acid metabolic process"/>
    <property type="evidence" value="ECO:0007669"/>
    <property type="project" value="TreeGrafter"/>
</dbReference>